<reference evidence="1 2" key="1">
    <citation type="submission" date="2017-10" db="EMBL/GenBank/DDBJ databases">
        <title>Novel microbial diversity and functional potential in the marine mammal oral microbiome.</title>
        <authorList>
            <person name="Dudek N.K."/>
            <person name="Sun C.L."/>
            <person name="Burstein D."/>
            <person name="Kantor R.S."/>
            <person name="Aliaga Goltsman D.S."/>
            <person name="Bik E.M."/>
            <person name="Thomas B.C."/>
            <person name="Banfield J.F."/>
            <person name="Relman D.A."/>
        </authorList>
    </citation>
    <scope>NUCLEOTIDE SEQUENCE [LARGE SCALE GENOMIC DNA]</scope>
    <source>
        <strain evidence="1">DOLJORAL78_47_16</strain>
    </source>
</reference>
<accession>A0A2G6KET2</accession>
<evidence type="ECO:0000313" key="1">
    <source>
        <dbReference type="EMBL" id="PIE34145.1"/>
    </source>
</evidence>
<sequence>MVGYQYAPKSLVKFFYFYEKESRLKSFFSLTKGYISPIIYDKNIFWIIVKYYKDEAEPGFVYVPCTFCGQNY</sequence>
<dbReference type="Proteomes" id="UP000230821">
    <property type="component" value="Unassembled WGS sequence"/>
</dbReference>
<gene>
    <name evidence="1" type="ORF">CSA56_08380</name>
</gene>
<dbReference type="EMBL" id="PDSK01000091">
    <property type="protein sequence ID" value="PIE34145.1"/>
    <property type="molecule type" value="Genomic_DNA"/>
</dbReference>
<organism evidence="1 2">
    <name type="scientific">candidate division KSB3 bacterium</name>
    <dbReference type="NCBI Taxonomy" id="2044937"/>
    <lineage>
        <taxon>Bacteria</taxon>
        <taxon>candidate division KSB3</taxon>
    </lineage>
</organism>
<dbReference type="AlphaFoldDB" id="A0A2G6KET2"/>
<comment type="caution">
    <text evidence="1">The sequence shown here is derived from an EMBL/GenBank/DDBJ whole genome shotgun (WGS) entry which is preliminary data.</text>
</comment>
<evidence type="ECO:0000313" key="2">
    <source>
        <dbReference type="Proteomes" id="UP000230821"/>
    </source>
</evidence>
<proteinExistence type="predicted"/>
<protein>
    <submittedName>
        <fullName evidence="1">Uncharacterized protein</fullName>
    </submittedName>
</protein>
<name>A0A2G6KET2_9BACT</name>